<dbReference type="InterPro" id="IPR020846">
    <property type="entry name" value="MFS_dom"/>
</dbReference>
<protein>
    <submittedName>
        <fullName evidence="8">Putative MFS family arabinose efflux permease</fullName>
    </submittedName>
</protein>
<dbReference type="CDD" id="cd17474">
    <property type="entry name" value="MFS_YfmO_like"/>
    <property type="match status" value="1"/>
</dbReference>
<organism evidence="8 9">
    <name type="scientific">Longimicrobium terrae</name>
    <dbReference type="NCBI Taxonomy" id="1639882"/>
    <lineage>
        <taxon>Bacteria</taxon>
        <taxon>Pseudomonadati</taxon>
        <taxon>Gemmatimonadota</taxon>
        <taxon>Longimicrobiia</taxon>
        <taxon>Longimicrobiales</taxon>
        <taxon>Longimicrobiaceae</taxon>
        <taxon>Longimicrobium</taxon>
    </lineage>
</organism>
<dbReference type="InterPro" id="IPR036259">
    <property type="entry name" value="MFS_trans_sf"/>
</dbReference>
<dbReference type="InterPro" id="IPR011701">
    <property type="entry name" value="MFS"/>
</dbReference>
<dbReference type="Gene3D" id="1.20.1250.20">
    <property type="entry name" value="MFS general substrate transporter like domains"/>
    <property type="match status" value="1"/>
</dbReference>
<accession>A0A841GXJ1</accession>
<feature type="transmembrane region" description="Helical" evidence="6">
    <location>
        <begin position="289"/>
        <end position="310"/>
    </location>
</feature>
<evidence type="ECO:0000256" key="6">
    <source>
        <dbReference type="SAM" id="Phobius"/>
    </source>
</evidence>
<dbReference type="InterPro" id="IPR050189">
    <property type="entry name" value="MFS_Efflux_Transporters"/>
</dbReference>
<evidence type="ECO:0000256" key="3">
    <source>
        <dbReference type="ARBA" id="ARBA00022692"/>
    </source>
</evidence>
<dbReference type="PANTHER" id="PTHR43124:SF3">
    <property type="entry name" value="CHLORAMPHENICOL EFFLUX PUMP RV0191"/>
    <property type="match status" value="1"/>
</dbReference>
<keyword evidence="5 6" id="KW-0472">Membrane</keyword>
<dbReference type="AlphaFoldDB" id="A0A841GXJ1"/>
<dbReference type="PRINTS" id="PR01036">
    <property type="entry name" value="TCRTETB"/>
</dbReference>
<name>A0A841GXJ1_9BACT</name>
<evidence type="ECO:0000256" key="2">
    <source>
        <dbReference type="ARBA" id="ARBA00022475"/>
    </source>
</evidence>
<feature type="domain" description="Major facilitator superfamily (MFS) profile" evidence="7">
    <location>
        <begin position="21"/>
        <end position="404"/>
    </location>
</feature>
<evidence type="ECO:0000256" key="1">
    <source>
        <dbReference type="ARBA" id="ARBA00004651"/>
    </source>
</evidence>
<sequence length="404" mass="42477">MTSVPDTAAPARRFRVPPSALVVLVSMAAFMGPFTQTVYTPILPDLGRRFHTSVFVVNLTISLFTVVLAVMQIVYGPLTDRRGRRAVLVPGLVLYAVASVACAFSPSAPALLASRALQAVGIAAGSVVATTVIADLFTGAARGRAMGTFQMLVAMGSVIGPVVGGAVAVHFGFRGIFLLLAAIGVVLALAQMALLPETRPDGMGEPRRMRLADFARILGDARGSAVILLGIVQYYAYYCFLVFLPEILRERYRLTADRTGLAFLPLSLGVVIGSFAGGRLQARFNGPRMLVVTSLLNAASLLLFIFLSGWSLPALLVGGGVFGLLLGLSLPVQTTILADAFVRDRATAIGVYNFGRYLGMAAGPMLGAVLFHRGGVPLLFGFGGLVFAASAWIASRRMALAPTA</sequence>
<evidence type="ECO:0000313" key="9">
    <source>
        <dbReference type="Proteomes" id="UP000582837"/>
    </source>
</evidence>
<proteinExistence type="predicted"/>
<dbReference type="PANTHER" id="PTHR43124">
    <property type="entry name" value="PURINE EFFLUX PUMP PBUE"/>
    <property type="match status" value="1"/>
</dbReference>
<feature type="transmembrane region" description="Helical" evidence="6">
    <location>
        <begin position="21"/>
        <end position="42"/>
    </location>
</feature>
<feature type="transmembrane region" description="Helical" evidence="6">
    <location>
        <begin position="149"/>
        <end position="169"/>
    </location>
</feature>
<dbReference type="Proteomes" id="UP000582837">
    <property type="component" value="Unassembled WGS sequence"/>
</dbReference>
<keyword evidence="9" id="KW-1185">Reference proteome</keyword>
<feature type="transmembrane region" description="Helical" evidence="6">
    <location>
        <begin position="316"/>
        <end position="342"/>
    </location>
</feature>
<feature type="transmembrane region" description="Helical" evidence="6">
    <location>
        <begin position="175"/>
        <end position="196"/>
    </location>
</feature>
<dbReference type="GO" id="GO:0005886">
    <property type="term" value="C:plasma membrane"/>
    <property type="evidence" value="ECO:0007669"/>
    <property type="project" value="UniProtKB-SubCell"/>
</dbReference>
<evidence type="ECO:0000259" key="7">
    <source>
        <dbReference type="PROSITE" id="PS50850"/>
    </source>
</evidence>
<gene>
    <name evidence="8" type="ORF">HNQ61_002091</name>
</gene>
<dbReference type="Pfam" id="PF07690">
    <property type="entry name" value="MFS_1"/>
    <property type="match status" value="2"/>
</dbReference>
<feature type="transmembrane region" description="Helical" evidence="6">
    <location>
        <begin position="116"/>
        <end position="137"/>
    </location>
</feature>
<feature type="transmembrane region" description="Helical" evidence="6">
    <location>
        <begin position="378"/>
        <end position="395"/>
    </location>
</feature>
<evidence type="ECO:0000313" key="8">
    <source>
        <dbReference type="EMBL" id="MBB6070470.1"/>
    </source>
</evidence>
<keyword evidence="3 6" id="KW-0812">Transmembrane</keyword>
<comment type="caution">
    <text evidence="8">The sequence shown here is derived from an EMBL/GenBank/DDBJ whole genome shotgun (WGS) entry which is preliminary data.</text>
</comment>
<evidence type="ECO:0000256" key="5">
    <source>
        <dbReference type="ARBA" id="ARBA00023136"/>
    </source>
</evidence>
<comment type="subcellular location">
    <subcellularLocation>
        <location evidence="1">Cell membrane</location>
        <topology evidence="1">Multi-pass membrane protein</topology>
    </subcellularLocation>
</comment>
<dbReference type="PROSITE" id="PS50850">
    <property type="entry name" value="MFS"/>
    <property type="match status" value="1"/>
</dbReference>
<dbReference type="RefSeq" id="WP_170034274.1">
    <property type="nucleotide sequence ID" value="NZ_JABDTL010000001.1"/>
</dbReference>
<dbReference type="EMBL" id="JACHIA010000005">
    <property type="protein sequence ID" value="MBB6070470.1"/>
    <property type="molecule type" value="Genomic_DNA"/>
</dbReference>
<dbReference type="GO" id="GO:0022857">
    <property type="term" value="F:transmembrane transporter activity"/>
    <property type="evidence" value="ECO:0007669"/>
    <property type="project" value="InterPro"/>
</dbReference>
<dbReference type="SUPFAM" id="SSF103473">
    <property type="entry name" value="MFS general substrate transporter"/>
    <property type="match status" value="1"/>
</dbReference>
<keyword evidence="2" id="KW-1003">Cell membrane</keyword>
<keyword evidence="4 6" id="KW-1133">Transmembrane helix</keyword>
<feature type="transmembrane region" description="Helical" evidence="6">
    <location>
        <begin position="217"/>
        <end position="238"/>
    </location>
</feature>
<feature type="transmembrane region" description="Helical" evidence="6">
    <location>
        <begin position="258"/>
        <end position="277"/>
    </location>
</feature>
<feature type="transmembrane region" description="Helical" evidence="6">
    <location>
        <begin position="54"/>
        <end position="75"/>
    </location>
</feature>
<feature type="transmembrane region" description="Helical" evidence="6">
    <location>
        <begin position="87"/>
        <end position="110"/>
    </location>
</feature>
<reference evidence="8 9" key="1">
    <citation type="submission" date="2020-08" db="EMBL/GenBank/DDBJ databases">
        <title>Genomic Encyclopedia of Type Strains, Phase IV (KMG-IV): sequencing the most valuable type-strain genomes for metagenomic binning, comparative biology and taxonomic classification.</title>
        <authorList>
            <person name="Goeker M."/>
        </authorList>
    </citation>
    <scope>NUCLEOTIDE SEQUENCE [LARGE SCALE GENOMIC DNA]</scope>
    <source>
        <strain evidence="8 9">DSM 29007</strain>
    </source>
</reference>
<evidence type="ECO:0000256" key="4">
    <source>
        <dbReference type="ARBA" id="ARBA00022989"/>
    </source>
</evidence>
<feature type="transmembrane region" description="Helical" evidence="6">
    <location>
        <begin position="354"/>
        <end position="372"/>
    </location>
</feature>